<dbReference type="PROSITE" id="PS50097">
    <property type="entry name" value="BTB"/>
    <property type="match status" value="1"/>
</dbReference>
<feature type="domain" description="BTB" evidence="1">
    <location>
        <begin position="17"/>
        <end position="88"/>
    </location>
</feature>
<keyword evidence="3" id="KW-1185">Reference proteome</keyword>
<dbReference type="PANTHER" id="PTHR24410:SF23">
    <property type="entry name" value="BTB DOMAIN-CONTAINING PROTEIN-RELATED"/>
    <property type="match status" value="1"/>
</dbReference>
<dbReference type="InterPro" id="IPR011333">
    <property type="entry name" value="SKP1/BTB/POZ_sf"/>
</dbReference>
<gene>
    <name evidence="2" type="ORF">HDK90DRAFT_527089</name>
</gene>
<sequence length="236" mass="26215">MAMESGSLAFLDNGLPSDITIKVGVNGTEMCAHRLILSASSSYFEVMLHPNSPFKEAQDGVVFLKVESSKIFRALLEYIYTGFYQAPLKGTLAFLANLFAAADYCGVERLREVVRLAFYAKLDAEKVDDLVEVIEVMYTNIPEAYYDLKDMVVDVVAASFEKLLESEKFQKAISELGVFSVDVLVAQSNMMKALKADFGSRSFYCRKCVNHGLPVFNAERVECKACHRASLVSPPQ</sequence>
<evidence type="ECO:0000259" key="1">
    <source>
        <dbReference type="PROSITE" id="PS50097"/>
    </source>
</evidence>
<protein>
    <submittedName>
        <fullName evidence="2">BTB/POZ protein</fullName>
    </submittedName>
</protein>
<dbReference type="SMART" id="SM00225">
    <property type="entry name" value="BTB"/>
    <property type="match status" value="1"/>
</dbReference>
<dbReference type="Proteomes" id="UP001492380">
    <property type="component" value="Unassembled WGS sequence"/>
</dbReference>
<dbReference type="InterPro" id="IPR051481">
    <property type="entry name" value="BTB-POZ/Galectin-3-binding"/>
</dbReference>
<dbReference type="SUPFAM" id="SSF54695">
    <property type="entry name" value="POZ domain"/>
    <property type="match status" value="1"/>
</dbReference>
<reference evidence="2 3" key="1">
    <citation type="submission" date="2024-04" db="EMBL/GenBank/DDBJ databases">
        <title>Phyllosticta paracitricarpa is synonymous to the EU quarantine fungus P. citricarpa based on phylogenomic analyses.</title>
        <authorList>
            <consortium name="Lawrence Berkeley National Laboratory"/>
            <person name="Van Ingen-Buijs V.A."/>
            <person name="Van Westerhoven A.C."/>
            <person name="Haridas S."/>
            <person name="Skiadas P."/>
            <person name="Martin F."/>
            <person name="Groenewald J.Z."/>
            <person name="Crous P.W."/>
            <person name="Seidl M.F."/>
        </authorList>
    </citation>
    <scope>NUCLEOTIDE SEQUENCE [LARGE SCALE GENOMIC DNA]</scope>
    <source>
        <strain evidence="2 3">CBS 123374</strain>
    </source>
</reference>
<comment type="caution">
    <text evidence="2">The sequence shown here is derived from an EMBL/GenBank/DDBJ whole genome shotgun (WGS) entry which is preliminary data.</text>
</comment>
<name>A0ABR1YJR6_9PEZI</name>
<evidence type="ECO:0000313" key="3">
    <source>
        <dbReference type="Proteomes" id="UP001492380"/>
    </source>
</evidence>
<dbReference type="PANTHER" id="PTHR24410">
    <property type="entry name" value="HL07962P-RELATED"/>
    <property type="match status" value="1"/>
</dbReference>
<dbReference type="Gene3D" id="3.30.710.10">
    <property type="entry name" value="Potassium Channel Kv1.1, Chain A"/>
    <property type="match status" value="1"/>
</dbReference>
<dbReference type="CDD" id="cd18186">
    <property type="entry name" value="BTB_POZ_ZBTB_KLHL-like"/>
    <property type="match status" value="1"/>
</dbReference>
<dbReference type="Pfam" id="PF00651">
    <property type="entry name" value="BTB"/>
    <property type="match status" value="1"/>
</dbReference>
<dbReference type="InterPro" id="IPR000210">
    <property type="entry name" value="BTB/POZ_dom"/>
</dbReference>
<dbReference type="EMBL" id="JBBWRZ010000008">
    <property type="protein sequence ID" value="KAK8230878.1"/>
    <property type="molecule type" value="Genomic_DNA"/>
</dbReference>
<proteinExistence type="predicted"/>
<evidence type="ECO:0000313" key="2">
    <source>
        <dbReference type="EMBL" id="KAK8230878.1"/>
    </source>
</evidence>
<organism evidence="2 3">
    <name type="scientific">Phyllosticta capitalensis</name>
    <dbReference type="NCBI Taxonomy" id="121624"/>
    <lineage>
        <taxon>Eukaryota</taxon>
        <taxon>Fungi</taxon>
        <taxon>Dikarya</taxon>
        <taxon>Ascomycota</taxon>
        <taxon>Pezizomycotina</taxon>
        <taxon>Dothideomycetes</taxon>
        <taxon>Dothideomycetes incertae sedis</taxon>
        <taxon>Botryosphaeriales</taxon>
        <taxon>Phyllostictaceae</taxon>
        <taxon>Phyllosticta</taxon>
    </lineage>
</organism>
<accession>A0ABR1YJR6</accession>